<dbReference type="GO" id="GO:0008994">
    <property type="term" value="F:rhamnulose-1-phosphate aldolase activity"/>
    <property type="evidence" value="ECO:0007669"/>
    <property type="project" value="UniProtKB-EC"/>
</dbReference>
<gene>
    <name evidence="1" type="primary">rhaD_1</name>
    <name evidence="1" type="ORF">NCTC13635_03498</name>
</gene>
<evidence type="ECO:0000313" key="1">
    <source>
        <dbReference type="EMBL" id="VEB03256.1"/>
    </source>
</evidence>
<dbReference type="EC" id="4.1.2.19" evidence="1"/>
<protein>
    <submittedName>
        <fullName evidence="1">Rhamnulose-1-phosphate aldolase</fullName>
        <ecNumber evidence="1">4.1.2.19</ecNumber>
    </submittedName>
</protein>
<dbReference type="EMBL" id="LR134162">
    <property type="protein sequence ID" value="VEB03256.1"/>
    <property type="molecule type" value="Genomic_DNA"/>
</dbReference>
<evidence type="ECO:0000313" key="2">
    <source>
        <dbReference type="Proteomes" id="UP000282433"/>
    </source>
</evidence>
<dbReference type="SUPFAM" id="SSF53639">
    <property type="entry name" value="AraD/HMP-PK domain-like"/>
    <property type="match status" value="1"/>
</dbReference>
<reference evidence="1 2" key="1">
    <citation type="submission" date="2018-12" db="EMBL/GenBank/DDBJ databases">
        <authorList>
            <consortium name="Pathogen Informatics"/>
        </authorList>
    </citation>
    <scope>NUCLEOTIDE SEQUENCE [LARGE SCALE GENOMIC DNA]</scope>
    <source>
        <strain evidence="1 2">NCTC13635</strain>
    </source>
</reference>
<proteinExistence type="predicted"/>
<dbReference type="AlphaFoldDB" id="A0A3S4KEX0"/>
<dbReference type="InterPro" id="IPR036409">
    <property type="entry name" value="Aldolase_II/adducin_N_sf"/>
</dbReference>
<organism evidence="1 2">
    <name type="scientific">Klebsiella pneumoniae</name>
    <dbReference type="NCBI Taxonomy" id="573"/>
    <lineage>
        <taxon>Bacteria</taxon>
        <taxon>Pseudomonadati</taxon>
        <taxon>Pseudomonadota</taxon>
        <taxon>Gammaproteobacteria</taxon>
        <taxon>Enterobacterales</taxon>
        <taxon>Enterobacteriaceae</taxon>
        <taxon>Klebsiella/Raoultella group</taxon>
        <taxon>Klebsiella</taxon>
        <taxon>Klebsiella pneumoniae complex</taxon>
    </lineage>
</organism>
<sequence>MIKATSDAWLKGWDERNGGNLTLRLDEADIEPYAADFHAQTALYRPQPADANPGQPAVYRHRLRQILP</sequence>
<name>A0A3S4KEX0_KLEPN</name>
<accession>A0A3S4KEX0</accession>
<dbReference type="Gene3D" id="3.40.225.10">
    <property type="entry name" value="Class II aldolase/adducin N-terminal domain"/>
    <property type="match status" value="1"/>
</dbReference>
<keyword evidence="1" id="KW-0456">Lyase</keyword>
<dbReference type="Proteomes" id="UP000282433">
    <property type="component" value="Chromosome"/>
</dbReference>